<reference evidence="2" key="1">
    <citation type="journal article" date="2023" name="Mol. Phylogenet. Evol.">
        <title>Genome-scale phylogeny and comparative genomics of the fungal order Sordariales.</title>
        <authorList>
            <person name="Hensen N."/>
            <person name="Bonometti L."/>
            <person name="Westerberg I."/>
            <person name="Brannstrom I.O."/>
            <person name="Guillou S."/>
            <person name="Cros-Aarteil S."/>
            <person name="Calhoun S."/>
            <person name="Haridas S."/>
            <person name="Kuo A."/>
            <person name="Mondo S."/>
            <person name="Pangilinan J."/>
            <person name="Riley R."/>
            <person name="LaButti K."/>
            <person name="Andreopoulos B."/>
            <person name="Lipzen A."/>
            <person name="Chen C."/>
            <person name="Yan M."/>
            <person name="Daum C."/>
            <person name="Ng V."/>
            <person name="Clum A."/>
            <person name="Steindorff A."/>
            <person name="Ohm R.A."/>
            <person name="Martin F."/>
            <person name="Silar P."/>
            <person name="Natvig D.O."/>
            <person name="Lalanne C."/>
            <person name="Gautier V."/>
            <person name="Ament-Velasquez S.L."/>
            <person name="Kruys A."/>
            <person name="Hutchinson M.I."/>
            <person name="Powell A.J."/>
            <person name="Barry K."/>
            <person name="Miller A.N."/>
            <person name="Grigoriev I.V."/>
            <person name="Debuchy R."/>
            <person name="Gladieux P."/>
            <person name="Hiltunen Thoren M."/>
            <person name="Johannesson H."/>
        </authorList>
    </citation>
    <scope>NUCLEOTIDE SEQUENCE</scope>
    <source>
        <strain evidence="2">PSN324</strain>
    </source>
</reference>
<feature type="compositionally biased region" description="Acidic residues" evidence="1">
    <location>
        <begin position="436"/>
        <end position="450"/>
    </location>
</feature>
<sequence length="548" mass="59179">MVTVTPSGRKGELGTLHRFSVGNVASVKRQEPRPGDPSNANRRRKRVPMISIKHQVYTMPTFINQHISVSPLFSGGGLAGASLIGDIMTESASSLANPLLSFLVVEERLRTQQNLWNWASATEFEVLLPRQLSKSKGRHSSEKLTWSTYFMMEPSTPPATPPATTPPLPPQPTSPNSHSVETGSPNSLADSAADEDLPAISAALVAPNCELAGATESYLDVLNAPLAPKLNDDVLSSETSEQTADTSIAGRRTISTCSSRSFSSCNFSSCSDGGEDDDDGADGGDGNDEGNGSGDRAVNSSSDTHTTVAAAAAAADHDDHSATSSSPPESIYIPTFTSYDFQSSPDTLARSRPLFATSDLPRWLAHYASLGFHVSSLGPTLGSAWWNDQVELIARSGLANGPVPAQGAVLIEVRPGELDGLVEGWIARGMEKDGGAEGDEGDEESDEKEGEVEKKEEEHIKEREQKEKEGKHVEKRGRTEGPVVVFGRDAWWREVTHWDPDGNMIKLFEEIHVSDESDGGEDEDQSKDKGEEEEEEKQEEKQEEEKNH</sequence>
<proteinExistence type="predicted"/>
<dbReference type="EMBL" id="MU865073">
    <property type="protein sequence ID" value="KAK4458338.1"/>
    <property type="molecule type" value="Genomic_DNA"/>
</dbReference>
<feature type="compositionally biased region" description="Polar residues" evidence="1">
    <location>
        <begin position="176"/>
        <end position="189"/>
    </location>
</feature>
<feature type="compositionally biased region" description="Low complexity" evidence="1">
    <location>
        <begin position="300"/>
        <end position="314"/>
    </location>
</feature>
<comment type="caution">
    <text evidence="2">The sequence shown here is derived from an EMBL/GenBank/DDBJ whole genome shotgun (WGS) entry which is preliminary data.</text>
</comment>
<accession>A0AAV9HFE9</accession>
<evidence type="ECO:0000256" key="1">
    <source>
        <dbReference type="SAM" id="MobiDB-lite"/>
    </source>
</evidence>
<feature type="compositionally biased region" description="Acidic residues" evidence="1">
    <location>
        <begin position="273"/>
        <end position="288"/>
    </location>
</feature>
<feature type="region of interest" description="Disordered" evidence="1">
    <location>
        <begin position="24"/>
        <end position="46"/>
    </location>
</feature>
<feature type="compositionally biased region" description="Acidic residues" evidence="1">
    <location>
        <begin position="516"/>
        <end position="537"/>
    </location>
</feature>
<dbReference type="SUPFAM" id="SSF54593">
    <property type="entry name" value="Glyoxalase/Bleomycin resistance protein/Dihydroxybiphenyl dioxygenase"/>
    <property type="match status" value="1"/>
</dbReference>
<feature type="region of interest" description="Disordered" evidence="1">
    <location>
        <begin position="431"/>
        <end position="480"/>
    </location>
</feature>
<feature type="region of interest" description="Disordered" evidence="1">
    <location>
        <begin position="151"/>
        <end position="191"/>
    </location>
</feature>
<organism evidence="2 3">
    <name type="scientific">Cladorrhinum samala</name>
    <dbReference type="NCBI Taxonomy" id="585594"/>
    <lineage>
        <taxon>Eukaryota</taxon>
        <taxon>Fungi</taxon>
        <taxon>Dikarya</taxon>
        <taxon>Ascomycota</taxon>
        <taxon>Pezizomycotina</taxon>
        <taxon>Sordariomycetes</taxon>
        <taxon>Sordariomycetidae</taxon>
        <taxon>Sordariales</taxon>
        <taxon>Podosporaceae</taxon>
        <taxon>Cladorrhinum</taxon>
    </lineage>
</organism>
<dbReference type="Proteomes" id="UP001321749">
    <property type="component" value="Unassembled WGS sequence"/>
</dbReference>
<feature type="region of interest" description="Disordered" evidence="1">
    <location>
        <begin position="258"/>
        <end position="329"/>
    </location>
</feature>
<feature type="compositionally biased region" description="Basic and acidic residues" evidence="1">
    <location>
        <begin position="451"/>
        <end position="479"/>
    </location>
</feature>
<feature type="region of interest" description="Disordered" evidence="1">
    <location>
        <begin position="510"/>
        <end position="548"/>
    </location>
</feature>
<gene>
    <name evidence="2" type="ORF">QBC42DRAFT_255451</name>
</gene>
<reference evidence="2" key="2">
    <citation type="submission" date="2023-06" db="EMBL/GenBank/DDBJ databases">
        <authorList>
            <consortium name="Lawrence Berkeley National Laboratory"/>
            <person name="Mondo S.J."/>
            <person name="Hensen N."/>
            <person name="Bonometti L."/>
            <person name="Westerberg I."/>
            <person name="Brannstrom I.O."/>
            <person name="Guillou S."/>
            <person name="Cros-Aarteil S."/>
            <person name="Calhoun S."/>
            <person name="Haridas S."/>
            <person name="Kuo A."/>
            <person name="Pangilinan J."/>
            <person name="Riley R."/>
            <person name="Labutti K."/>
            <person name="Andreopoulos B."/>
            <person name="Lipzen A."/>
            <person name="Chen C."/>
            <person name="Yanf M."/>
            <person name="Daum C."/>
            <person name="Ng V."/>
            <person name="Clum A."/>
            <person name="Steindorff A."/>
            <person name="Ohm R."/>
            <person name="Martin F."/>
            <person name="Silar P."/>
            <person name="Natvig D."/>
            <person name="Lalanne C."/>
            <person name="Gautier V."/>
            <person name="Ament-Velasquez S.L."/>
            <person name="Kruys A."/>
            <person name="Hutchinson M.I."/>
            <person name="Powell A.J."/>
            <person name="Barry K."/>
            <person name="Miller A.N."/>
            <person name="Grigoriev I.V."/>
            <person name="Debuchy R."/>
            <person name="Gladieux P."/>
            <person name="Thoren M.H."/>
            <person name="Johannesson H."/>
        </authorList>
    </citation>
    <scope>NUCLEOTIDE SEQUENCE</scope>
    <source>
        <strain evidence="2">PSN324</strain>
    </source>
</reference>
<feature type="compositionally biased region" description="Low complexity" evidence="1">
    <location>
        <begin position="258"/>
        <end position="272"/>
    </location>
</feature>
<dbReference type="AlphaFoldDB" id="A0AAV9HFE9"/>
<name>A0AAV9HFE9_9PEZI</name>
<feature type="compositionally biased region" description="Basic and acidic residues" evidence="1">
    <location>
        <begin position="538"/>
        <end position="548"/>
    </location>
</feature>
<feature type="compositionally biased region" description="Pro residues" evidence="1">
    <location>
        <begin position="155"/>
        <end position="173"/>
    </location>
</feature>
<evidence type="ECO:0008006" key="4">
    <source>
        <dbReference type="Google" id="ProtNLM"/>
    </source>
</evidence>
<dbReference type="InterPro" id="IPR029068">
    <property type="entry name" value="Glyas_Bleomycin-R_OHBP_Dase"/>
</dbReference>
<evidence type="ECO:0000313" key="2">
    <source>
        <dbReference type="EMBL" id="KAK4458338.1"/>
    </source>
</evidence>
<protein>
    <recommendedName>
        <fullName evidence="4">Glyoxalase-like domain-containing protein</fullName>
    </recommendedName>
</protein>
<evidence type="ECO:0000313" key="3">
    <source>
        <dbReference type="Proteomes" id="UP001321749"/>
    </source>
</evidence>
<keyword evidence="3" id="KW-1185">Reference proteome</keyword>